<dbReference type="PROSITE" id="PS50109">
    <property type="entry name" value="HIS_KIN"/>
    <property type="match status" value="1"/>
</dbReference>
<evidence type="ECO:0000256" key="1">
    <source>
        <dbReference type="ARBA" id="ARBA00000085"/>
    </source>
</evidence>
<dbReference type="GO" id="GO:0016020">
    <property type="term" value="C:membrane"/>
    <property type="evidence" value="ECO:0007669"/>
    <property type="project" value="UniProtKB-SubCell"/>
</dbReference>
<sequence>MTIDDIDVFWVLLCACLVWIMQAGFLCLETGLTRSKNNINVALKNICDNATSIFLFWLVGFSIAFGVPFTNPLSFADNFYLFQSTENHLNAFFVFQAVFCSTCCTIVSGAAAERLRFIMYPVLVTVIAGLIYPVAVNAGWGGLLIHNGEGYLVSLGFYDFAGSSIVHSTGGWVALALVIVVGPRLGRFGKNGEVRPIQGSNLTLSSLGVLILWFGWMGFNGGSAYNFSSDIGIILSNTLIAGSASLVITLLLITRRGGAPSVEDLLNGALGGLVGITASANCVSSLEAVVIGAGSAFSVLLASRLLLRFRLDDVVGAVPVHLAAGIWGTLAAGLFGDLAIIGSGLSRAGQIQAQLFGIVFIAVWAFGAAYVSIRAINALAPFRVPADDESVGLNISEHGATTELYELIAFMKYQSDTGNLSSKAPSDQFTETGIIGMAYNHVMDTLRLKEAILQQTNSKLEAANEELSAYDHLVAHDLKNPLSAIRSYAAMIDVDGDDHQNRQEYVERIRRSSEDALRIIRELLNFARASNEVHQAETIDLLELVYNTRIQLDTLIKEREVSFDLQCDQRTIWFNGFALQQVLVNLVSNAIKYTHQEQTPRVRIRSFQTGEHDVIEVEDNGVGIPADQLVHIFDKHSRLHTESTSRYGYGLGLYNARKLILAGGGSIEVRSEPGQGSCFTLRLKSSPESPPQKRPCEVEHG</sequence>
<evidence type="ECO:0000259" key="14">
    <source>
        <dbReference type="PROSITE" id="PS50109"/>
    </source>
</evidence>
<dbReference type="SUPFAM" id="SSF111352">
    <property type="entry name" value="Ammonium transporter"/>
    <property type="match status" value="1"/>
</dbReference>
<organism evidence="15 16">
    <name type="scientific">Marinobacterium lacunae</name>
    <dbReference type="NCBI Taxonomy" id="1232683"/>
    <lineage>
        <taxon>Bacteria</taxon>
        <taxon>Pseudomonadati</taxon>
        <taxon>Pseudomonadota</taxon>
        <taxon>Gammaproteobacteria</taxon>
        <taxon>Oceanospirillales</taxon>
        <taxon>Oceanospirillaceae</taxon>
        <taxon>Marinobacterium</taxon>
    </lineage>
</organism>
<feature type="region of interest" description="Disordered" evidence="12">
    <location>
        <begin position="680"/>
        <end position="701"/>
    </location>
</feature>
<dbReference type="eggNOG" id="COG0004">
    <property type="taxonomic scope" value="Bacteria"/>
</dbReference>
<dbReference type="Gene3D" id="3.30.565.10">
    <property type="entry name" value="Histidine kinase-like ATPase, C-terminal domain"/>
    <property type="match status" value="1"/>
</dbReference>
<evidence type="ECO:0000256" key="12">
    <source>
        <dbReference type="SAM" id="MobiDB-lite"/>
    </source>
</evidence>
<feature type="transmembrane region" description="Helical" evidence="13">
    <location>
        <begin position="265"/>
        <end position="283"/>
    </location>
</feature>
<evidence type="ECO:0000256" key="4">
    <source>
        <dbReference type="ARBA" id="ARBA00012438"/>
    </source>
</evidence>
<dbReference type="InterPro" id="IPR003594">
    <property type="entry name" value="HATPase_dom"/>
</dbReference>
<dbReference type="GO" id="GO:0097272">
    <property type="term" value="P:ammonium homeostasis"/>
    <property type="evidence" value="ECO:0007669"/>
    <property type="project" value="TreeGrafter"/>
</dbReference>
<dbReference type="AlphaFoldDB" id="A0A081FTF5"/>
<feature type="domain" description="Histidine kinase" evidence="14">
    <location>
        <begin position="473"/>
        <end position="687"/>
    </location>
</feature>
<feature type="transmembrane region" description="Helical" evidence="13">
    <location>
        <begin position="355"/>
        <end position="373"/>
    </location>
</feature>
<feature type="transmembrane region" description="Helical" evidence="13">
    <location>
        <begin position="202"/>
        <end position="219"/>
    </location>
</feature>
<dbReference type="Gene3D" id="1.10.287.130">
    <property type="match status" value="1"/>
</dbReference>
<dbReference type="InterPro" id="IPR018047">
    <property type="entry name" value="Ammonium_transpt_CS"/>
</dbReference>
<dbReference type="Pfam" id="PF00909">
    <property type="entry name" value="Ammonium_transp"/>
    <property type="match status" value="1"/>
</dbReference>
<keyword evidence="16" id="KW-1185">Reference proteome</keyword>
<dbReference type="SUPFAM" id="SSF55874">
    <property type="entry name" value="ATPase domain of HSP90 chaperone/DNA topoisomerase II/histidine kinase"/>
    <property type="match status" value="1"/>
</dbReference>
<keyword evidence="7 13" id="KW-0812">Transmembrane</keyword>
<dbReference type="PATRIC" id="fig|1232683.4.peg.3893"/>
<dbReference type="InterPro" id="IPR003661">
    <property type="entry name" value="HisK_dim/P_dom"/>
</dbReference>
<evidence type="ECO:0000256" key="6">
    <source>
        <dbReference type="ARBA" id="ARBA00022553"/>
    </source>
</evidence>
<comment type="caution">
    <text evidence="15">The sequence shown here is derived from an EMBL/GenBank/DDBJ whole genome shotgun (WGS) entry which is preliminary data.</text>
</comment>
<dbReference type="InterPro" id="IPR036097">
    <property type="entry name" value="HisK_dim/P_sf"/>
</dbReference>
<evidence type="ECO:0000256" key="5">
    <source>
        <dbReference type="ARBA" id="ARBA00022448"/>
    </source>
</evidence>
<keyword evidence="11" id="KW-0175">Coiled coil</keyword>
<dbReference type="RefSeq" id="WP_051693163.1">
    <property type="nucleotide sequence ID" value="NZ_JMQN01000059.1"/>
</dbReference>
<feature type="transmembrane region" description="Helical" evidence="13">
    <location>
        <begin position="160"/>
        <end position="181"/>
    </location>
</feature>
<accession>A0A081FTF5</accession>
<feature type="transmembrane region" description="Helical" evidence="13">
    <location>
        <begin position="49"/>
        <end position="69"/>
    </location>
</feature>
<protein>
    <recommendedName>
        <fullName evidence="4">histidine kinase</fullName>
        <ecNumber evidence="4">2.7.13.3</ecNumber>
    </recommendedName>
</protein>
<keyword evidence="6" id="KW-0597">Phosphoprotein</keyword>
<dbReference type="STRING" id="1232683.ADIMK_3957"/>
<dbReference type="GO" id="GO:0008519">
    <property type="term" value="F:ammonium channel activity"/>
    <property type="evidence" value="ECO:0007669"/>
    <property type="project" value="InterPro"/>
</dbReference>
<evidence type="ECO:0000256" key="3">
    <source>
        <dbReference type="ARBA" id="ARBA00005887"/>
    </source>
</evidence>
<keyword evidence="8 13" id="KW-1133">Transmembrane helix</keyword>
<feature type="transmembrane region" description="Helical" evidence="13">
    <location>
        <begin position="231"/>
        <end position="253"/>
    </location>
</feature>
<evidence type="ECO:0000256" key="2">
    <source>
        <dbReference type="ARBA" id="ARBA00004141"/>
    </source>
</evidence>
<comment type="similarity">
    <text evidence="3">Belongs to the ammonia transporter channel (TC 1.A.11.2) family.</text>
</comment>
<gene>
    <name evidence="15" type="ORF">ADIMK_3957</name>
</gene>
<keyword evidence="10" id="KW-0924">Ammonia transport</keyword>
<dbReference type="InterPro" id="IPR024041">
    <property type="entry name" value="NH4_transpt_AmtB-like_dom"/>
</dbReference>
<comment type="subcellular location">
    <subcellularLocation>
        <location evidence="2">Membrane</location>
        <topology evidence="2">Multi-pass membrane protein</topology>
    </subcellularLocation>
</comment>
<dbReference type="SMART" id="SM00388">
    <property type="entry name" value="HisKA"/>
    <property type="match status" value="1"/>
</dbReference>
<reference evidence="15 16" key="1">
    <citation type="submission" date="2014-04" db="EMBL/GenBank/DDBJ databases">
        <title>Marinobacterium kochiensis sp. nov., isolated from sediment sample collected from Kochi backwaters in Kerala, India.</title>
        <authorList>
            <person name="Singh A."/>
            <person name="Pinnaka A.K."/>
        </authorList>
    </citation>
    <scope>NUCLEOTIDE SEQUENCE [LARGE SCALE GENOMIC DNA]</scope>
    <source>
        <strain evidence="15 16">AK27</strain>
    </source>
</reference>
<dbReference type="PRINTS" id="PR00344">
    <property type="entry name" value="BCTRLSENSOR"/>
</dbReference>
<dbReference type="Gene3D" id="1.10.3430.10">
    <property type="entry name" value="Ammonium transporter AmtB like domains"/>
    <property type="match status" value="1"/>
</dbReference>
<comment type="catalytic activity">
    <reaction evidence="1">
        <text>ATP + protein L-histidine = ADP + protein N-phospho-L-histidine.</text>
        <dbReference type="EC" id="2.7.13.3"/>
    </reaction>
</comment>
<dbReference type="EC" id="2.7.13.3" evidence="4"/>
<name>A0A081FTF5_9GAMM</name>
<dbReference type="PROSITE" id="PS01219">
    <property type="entry name" value="AMMONIUM_TRANSP"/>
    <property type="match status" value="1"/>
</dbReference>
<feature type="coiled-coil region" evidence="11">
    <location>
        <begin position="446"/>
        <end position="473"/>
    </location>
</feature>
<evidence type="ECO:0000313" key="16">
    <source>
        <dbReference type="Proteomes" id="UP000028252"/>
    </source>
</evidence>
<dbReference type="Proteomes" id="UP000028252">
    <property type="component" value="Unassembled WGS sequence"/>
</dbReference>
<dbReference type="Pfam" id="PF02518">
    <property type="entry name" value="HATPase_c"/>
    <property type="match status" value="1"/>
</dbReference>
<dbReference type="SUPFAM" id="SSF47384">
    <property type="entry name" value="Homodimeric domain of signal transducing histidine kinase"/>
    <property type="match status" value="1"/>
</dbReference>
<proteinExistence type="inferred from homology"/>
<dbReference type="SMART" id="SM00387">
    <property type="entry name" value="HATPase_c"/>
    <property type="match status" value="1"/>
</dbReference>
<dbReference type="Pfam" id="PF00512">
    <property type="entry name" value="HisKA"/>
    <property type="match status" value="1"/>
</dbReference>
<evidence type="ECO:0000313" key="15">
    <source>
        <dbReference type="EMBL" id="KEA61810.1"/>
    </source>
</evidence>
<evidence type="ECO:0000256" key="13">
    <source>
        <dbReference type="SAM" id="Phobius"/>
    </source>
</evidence>
<dbReference type="PANTHER" id="PTHR11730">
    <property type="entry name" value="AMMONIUM TRANSPORTER"/>
    <property type="match status" value="1"/>
</dbReference>
<dbReference type="PANTHER" id="PTHR11730:SF6">
    <property type="entry name" value="AMMONIUM TRANSPORTER"/>
    <property type="match status" value="1"/>
</dbReference>
<evidence type="ECO:0000256" key="7">
    <source>
        <dbReference type="ARBA" id="ARBA00022692"/>
    </source>
</evidence>
<evidence type="ECO:0000256" key="9">
    <source>
        <dbReference type="ARBA" id="ARBA00023136"/>
    </source>
</evidence>
<evidence type="ECO:0000256" key="11">
    <source>
        <dbReference type="SAM" id="Coils"/>
    </source>
</evidence>
<dbReference type="CDD" id="cd00082">
    <property type="entry name" value="HisKA"/>
    <property type="match status" value="1"/>
</dbReference>
<dbReference type="InterPro" id="IPR004358">
    <property type="entry name" value="Sig_transdc_His_kin-like_C"/>
</dbReference>
<dbReference type="InterPro" id="IPR036890">
    <property type="entry name" value="HATPase_C_sf"/>
</dbReference>
<feature type="transmembrane region" description="Helical" evidence="13">
    <location>
        <begin position="6"/>
        <end position="28"/>
    </location>
</feature>
<dbReference type="OrthoDB" id="9814202at2"/>
<keyword evidence="9 13" id="KW-0472">Membrane</keyword>
<dbReference type="InterPro" id="IPR029020">
    <property type="entry name" value="Ammonium/urea_transptr"/>
</dbReference>
<evidence type="ECO:0000256" key="10">
    <source>
        <dbReference type="ARBA" id="ARBA00023177"/>
    </source>
</evidence>
<feature type="transmembrane region" description="Helical" evidence="13">
    <location>
        <begin position="89"/>
        <end position="110"/>
    </location>
</feature>
<keyword evidence="5" id="KW-0813">Transport</keyword>
<evidence type="ECO:0000256" key="8">
    <source>
        <dbReference type="ARBA" id="ARBA00022989"/>
    </source>
</evidence>
<dbReference type="CDD" id="cd00075">
    <property type="entry name" value="HATPase"/>
    <property type="match status" value="1"/>
</dbReference>
<dbReference type="EMBL" id="JMQN01000059">
    <property type="protein sequence ID" value="KEA61810.1"/>
    <property type="molecule type" value="Genomic_DNA"/>
</dbReference>
<dbReference type="InterPro" id="IPR005467">
    <property type="entry name" value="His_kinase_dom"/>
</dbReference>
<feature type="transmembrane region" description="Helical" evidence="13">
    <location>
        <begin position="289"/>
        <end position="307"/>
    </location>
</feature>
<dbReference type="GO" id="GO:0000155">
    <property type="term" value="F:phosphorelay sensor kinase activity"/>
    <property type="evidence" value="ECO:0007669"/>
    <property type="project" value="InterPro"/>
</dbReference>
<feature type="transmembrane region" description="Helical" evidence="13">
    <location>
        <begin position="314"/>
        <end position="335"/>
    </location>
</feature>
<feature type="transmembrane region" description="Helical" evidence="13">
    <location>
        <begin position="117"/>
        <end position="140"/>
    </location>
</feature>